<reference evidence="1 2" key="1">
    <citation type="submission" date="2014-04" db="EMBL/GenBank/DDBJ databases">
        <authorList>
            <consortium name="DOE Joint Genome Institute"/>
            <person name="Kuo A."/>
            <person name="Tarkka M."/>
            <person name="Buscot F."/>
            <person name="Kohler A."/>
            <person name="Nagy L.G."/>
            <person name="Floudas D."/>
            <person name="Copeland A."/>
            <person name="Barry K.W."/>
            <person name="Cichocki N."/>
            <person name="Veneault-Fourrey C."/>
            <person name="LaButti K."/>
            <person name="Lindquist E.A."/>
            <person name="Lipzen A."/>
            <person name="Lundell T."/>
            <person name="Morin E."/>
            <person name="Murat C."/>
            <person name="Sun H."/>
            <person name="Tunlid A."/>
            <person name="Henrissat B."/>
            <person name="Grigoriev I.V."/>
            <person name="Hibbett D.S."/>
            <person name="Martin F."/>
            <person name="Nordberg H.P."/>
            <person name="Cantor M.N."/>
            <person name="Hua S.X."/>
        </authorList>
    </citation>
    <scope>NUCLEOTIDE SEQUENCE [LARGE SCALE GENOMIC DNA]</scope>
    <source>
        <strain evidence="1 2">F 1598</strain>
    </source>
</reference>
<gene>
    <name evidence="1" type="ORF">PILCRDRAFT_818589</name>
</gene>
<accession>A0A0C3C3R0</accession>
<dbReference type="HOGENOM" id="CLU_2832048_0_0_1"/>
<proteinExistence type="predicted"/>
<organism evidence="1 2">
    <name type="scientific">Piloderma croceum (strain F 1598)</name>
    <dbReference type="NCBI Taxonomy" id="765440"/>
    <lineage>
        <taxon>Eukaryota</taxon>
        <taxon>Fungi</taxon>
        <taxon>Dikarya</taxon>
        <taxon>Basidiomycota</taxon>
        <taxon>Agaricomycotina</taxon>
        <taxon>Agaricomycetes</taxon>
        <taxon>Agaricomycetidae</taxon>
        <taxon>Atheliales</taxon>
        <taxon>Atheliaceae</taxon>
        <taxon>Piloderma</taxon>
    </lineage>
</organism>
<dbReference type="AlphaFoldDB" id="A0A0C3C3R0"/>
<reference evidence="2" key="2">
    <citation type="submission" date="2015-01" db="EMBL/GenBank/DDBJ databases">
        <title>Evolutionary Origins and Diversification of the Mycorrhizal Mutualists.</title>
        <authorList>
            <consortium name="DOE Joint Genome Institute"/>
            <consortium name="Mycorrhizal Genomics Consortium"/>
            <person name="Kohler A."/>
            <person name="Kuo A."/>
            <person name="Nagy L.G."/>
            <person name="Floudas D."/>
            <person name="Copeland A."/>
            <person name="Barry K.W."/>
            <person name="Cichocki N."/>
            <person name="Veneault-Fourrey C."/>
            <person name="LaButti K."/>
            <person name="Lindquist E.A."/>
            <person name="Lipzen A."/>
            <person name="Lundell T."/>
            <person name="Morin E."/>
            <person name="Murat C."/>
            <person name="Riley R."/>
            <person name="Ohm R."/>
            <person name="Sun H."/>
            <person name="Tunlid A."/>
            <person name="Henrissat B."/>
            <person name="Grigoriev I.V."/>
            <person name="Hibbett D.S."/>
            <person name="Martin F."/>
        </authorList>
    </citation>
    <scope>NUCLEOTIDE SEQUENCE [LARGE SCALE GENOMIC DNA]</scope>
    <source>
        <strain evidence="2">F 1598</strain>
    </source>
</reference>
<dbReference type="Proteomes" id="UP000054166">
    <property type="component" value="Unassembled WGS sequence"/>
</dbReference>
<evidence type="ECO:0000313" key="1">
    <source>
        <dbReference type="EMBL" id="KIM84252.1"/>
    </source>
</evidence>
<keyword evidence="2" id="KW-1185">Reference proteome</keyword>
<evidence type="ECO:0000313" key="2">
    <source>
        <dbReference type="Proteomes" id="UP000054166"/>
    </source>
</evidence>
<dbReference type="InParanoid" id="A0A0C3C3R0"/>
<name>A0A0C3C3R0_PILCF</name>
<protein>
    <submittedName>
        <fullName evidence="1">Uncharacterized protein</fullName>
    </submittedName>
</protein>
<sequence>MHKTRELWLPSDEPSTVKRLHANEGAEACGSTVKQCVLPDGHLHVFSYSHQSSAFYGTRSPESDTL</sequence>
<dbReference type="EMBL" id="KN832988">
    <property type="protein sequence ID" value="KIM84252.1"/>
    <property type="molecule type" value="Genomic_DNA"/>
</dbReference>